<name>A0A7K3LS92_9ACTN</name>
<dbReference type="GO" id="GO:0018506">
    <property type="term" value="F:maleylacetate reductase activity"/>
    <property type="evidence" value="ECO:0007669"/>
    <property type="project" value="InterPro"/>
</dbReference>
<dbReference type="SUPFAM" id="SSF56796">
    <property type="entry name" value="Dehydroquinate synthase-like"/>
    <property type="match status" value="1"/>
</dbReference>
<dbReference type="GO" id="GO:0046872">
    <property type="term" value="F:metal ion binding"/>
    <property type="evidence" value="ECO:0007669"/>
    <property type="project" value="InterPro"/>
</dbReference>
<sequence>MAMEFVHVTNEQRVLFGRGQVTRHLRDEVDRIGARKPLLIASARDSGLVERMTAVLPPVVRIDEVRQHVPIENAERARLVARESGADVLIAVGGGSATGLAKAIALTGGQPIIAVPTTYSGSEGTDMWGLTENGTKTTGIDSAVLPVSVIYDADLAATLPIGLAVASGLNALAHCVDALWAPRADPINQALALEATRALSAALRDIAGDSPDIDGEEAAAGRETAFYGTYLSAVAFASAGSGLHHKICHVLGGTFDMPHAQTHAVVLPYVLALNAPKLPALSGRLAEVLGHRVDDRSGAPHAVQALEALRTDVAAPRSLAALGLRADDIPEAVGRVVAIAPPSNPAPVTSESIDALLRAAWAGTPATELRPSV</sequence>
<dbReference type="AlphaFoldDB" id="A0A7K3LS92"/>
<keyword evidence="2" id="KW-0560">Oxidoreductase</keyword>
<feature type="domain" description="Alcohol dehydrogenase iron-type/glycerol dehydrogenase GldA" evidence="4">
    <location>
        <begin position="12"/>
        <end position="152"/>
    </location>
</feature>
<reference evidence="6 7" key="1">
    <citation type="submission" date="2020-01" db="EMBL/GenBank/DDBJ databases">
        <title>Investigation of new actinobacteria for the biodesulphurisation of diesel fuel.</title>
        <authorList>
            <person name="Athi Narayanan S.M."/>
        </authorList>
    </citation>
    <scope>NUCLEOTIDE SEQUENCE [LARGE SCALE GENOMIC DNA]</scope>
    <source>
        <strain evidence="6 7">213E</strain>
    </source>
</reference>
<dbReference type="InterPro" id="IPR039697">
    <property type="entry name" value="Alcohol_dehydrogenase_Fe"/>
</dbReference>
<dbReference type="Pfam" id="PF00465">
    <property type="entry name" value="Fe-ADH"/>
    <property type="match status" value="1"/>
</dbReference>
<comment type="caution">
    <text evidence="6">The sequence shown here is derived from an EMBL/GenBank/DDBJ whole genome shotgun (WGS) entry which is preliminary data.</text>
</comment>
<dbReference type="Proteomes" id="UP000466307">
    <property type="component" value="Unassembled WGS sequence"/>
</dbReference>
<organism evidence="6 7">
    <name type="scientific">Gordonia desulfuricans</name>
    <dbReference type="NCBI Taxonomy" id="89051"/>
    <lineage>
        <taxon>Bacteria</taxon>
        <taxon>Bacillati</taxon>
        <taxon>Actinomycetota</taxon>
        <taxon>Actinomycetes</taxon>
        <taxon>Mycobacteriales</taxon>
        <taxon>Gordoniaceae</taxon>
        <taxon>Gordonia</taxon>
    </lineage>
</organism>
<dbReference type="GO" id="GO:0004022">
    <property type="term" value="F:alcohol dehydrogenase (NAD+) activity"/>
    <property type="evidence" value="ECO:0007669"/>
    <property type="project" value="TreeGrafter"/>
</dbReference>
<dbReference type="Gene3D" id="1.20.1090.10">
    <property type="entry name" value="Dehydroquinate synthase-like - alpha domain"/>
    <property type="match status" value="1"/>
</dbReference>
<accession>A0A7K3LS92</accession>
<dbReference type="InterPro" id="IPR056798">
    <property type="entry name" value="ADH_Fe_C"/>
</dbReference>
<dbReference type="CDD" id="cd08177">
    <property type="entry name" value="MAR"/>
    <property type="match status" value="1"/>
</dbReference>
<dbReference type="InterPro" id="IPR001670">
    <property type="entry name" value="ADH_Fe/GldA"/>
</dbReference>
<keyword evidence="7" id="KW-1185">Reference proteome</keyword>
<comment type="similarity">
    <text evidence="1">Belongs to the iron-containing alcohol dehydrogenase family.</text>
</comment>
<proteinExistence type="inferred from homology"/>
<dbReference type="PANTHER" id="PTHR11496">
    <property type="entry name" value="ALCOHOL DEHYDROGENASE"/>
    <property type="match status" value="1"/>
</dbReference>
<gene>
    <name evidence="6" type="ORF">GYA93_16415</name>
</gene>
<evidence type="ECO:0000256" key="3">
    <source>
        <dbReference type="ARBA" id="ARBA00023027"/>
    </source>
</evidence>
<protein>
    <submittedName>
        <fullName evidence="6">Maleylacetate reductase</fullName>
    </submittedName>
</protein>
<evidence type="ECO:0000259" key="5">
    <source>
        <dbReference type="Pfam" id="PF25137"/>
    </source>
</evidence>
<evidence type="ECO:0000256" key="1">
    <source>
        <dbReference type="ARBA" id="ARBA00007358"/>
    </source>
</evidence>
<keyword evidence="3" id="KW-0520">NAD</keyword>
<dbReference type="Gene3D" id="3.40.50.1970">
    <property type="match status" value="1"/>
</dbReference>
<dbReference type="Pfam" id="PF25137">
    <property type="entry name" value="ADH_Fe_C"/>
    <property type="match status" value="1"/>
</dbReference>
<evidence type="ECO:0000313" key="6">
    <source>
        <dbReference type="EMBL" id="NDK91155.1"/>
    </source>
</evidence>
<dbReference type="PANTHER" id="PTHR11496:SF102">
    <property type="entry name" value="ALCOHOL DEHYDROGENASE 4"/>
    <property type="match status" value="1"/>
</dbReference>
<dbReference type="RefSeq" id="WP_020790682.1">
    <property type="nucleotide sequence ID" value="NZ_JAADZU010000058.1"/>
</dbReference>
<feature type="domain" description="Fe-containing alcohol dehydrogenase-like C-terminal" evidence="5">
    <location>
        <begin position="165"/>
        <end position="361"/>
    </location>
</feature>
<dbReference type="InterPro" id="IPR034786">
    <property type="entry name" value="MAR"/>
</dbReference>
<evidence type="ECO:0000313" key="7">
    <source>
        <dbReference type="Proteomes" id="UP000466307"/>
    </source>
</evidence>
<evidence type="ECO:0000259" key="4">
    <source>
        <dbReference type="Pfam" id="PF00465"/>
    </source>
</evidence>
<dbReference type="EMBL" id="JAADZU010000058">
    <property type="protein sequence ID" value="NDK91155.1"/>
    <property type="molecule type" value="Genomic_DNA"/>
</dbReference>
<evidence type="ECO:0000256" key="2">
    <source>
        <dbReference type="ARBA" id="ARBA00023002"/>
    </source>
</evidence>